<dbReference type="eggNOG" id="COG0852">
    <property type="taxonomic scope" value="Bacteria"/>
</dbReference>
<sequence length="213" mass="23185">MTETETWDDVQETFGERTVTVASGDWLATLERAHGLGYTFFDWLTAVDEEAAGFDVFAHVAKIVGDERATRLLIRTRIPKDKPELPSAVPIYRGANWHERETFEMFGITFANHPNLIPLLLPDGFDGHPLRKDFVLAARVAKEWPGVKEPGEGGPAHAAPAGRATRRRMVPPGVPDGWLKPLSDQPEEAPAADASDPSAPTDPGTSQPQEGGA</sequence>
<evidence type="ECO:0000313" key="4">
    <source>
        <dbReference type="EMBL" id="ACU69780.1"/>
    </source>
</evidence>
<dbReference type="Proteomes" id="UP000000851">
    <property type="component" value="Chromosome"/>
</dbReference>
<evidence type="ECO:0000313" key="5">
    <source>
        <dbReference type="Proteomes" id="UP000000851"/>
    </source>
</evidence>
<gene>
    <name evidence="4" type="ordered locus">Caci_0847</name>
</gene>
<comment type="similarity">
    <text evidence="1">Belongs to the complex I 30 kDa subunit family.</text>
</comment>
<dbReference type="EMBL" id="CP001700">
    <property type="protein sequence ID" value="ACU69780.1"/>
    <property type="molecule type" value="Genomic_DNA"/>
</dbReference>
<dbReference type="HOGENOM" id="CLU_042628_1_1_11"/>
<feature type="region of interest" description="Disordered" evidence="2">
    <location>
        <begin position="145"/>
        <end position="213"/>
    </location>
</feature>
<dbReference type="PANTHER" id="PTHR10884">
    <property type="entry name" value="NADH DEHYDROGENASE UBIQUINONE IRON-SULFUR PROTEIN 3"/>
    <property type="match status" value="1"/>
</dbReference>
<dbReference type="AlphaFoldDB" id="C7Q2D8"/>
<dbReference type="RefSeq" id="WP_012785075.1">
    <property type="nucleotide sequence ID" value="NC_013131.1"/>
</dbReference>
<dbReference type="PANTHER" id="PTHR10884:SF14">
    <property type="entry name" value="NADH DEHYDROGENASE [UBIQUINONE] IRON-SULFUR PROTEIN 3, MITOCHONDRIAL"/>
    <property type="match status" value="1"/>
</dbReference>
<reference evidence="4 5" key="1">
    <citation type="journal article" date="2009" name="Stand. Genomic Sci.">
        <title>Complete genome sequence of Catenulispora acidiphila type strain (ID 139908).</title>
        <authorList>
            <person name="Copeland A."/>
            <person name="Lapidus A."/>
            <person name="Glavina Del Rio T."/>
            <person name="Nolan M."/>
            <person name="Lucas S."/>
            <person name="Chen F."/>
            <person name="Tice H."/>
            <person name="Cheng J.F."/>
            <person name="Bruce D."/>
            <person name="Goodwin L."/>
            <person name="Pitluck S."/>
            <person name="Mikhailova N."/>
            <person name="Pati A."/>
            <person name="Ivanova N."/>
            <person name="Mavromatis K."/>
            <person name="Chen A."/>
            <person name="Palaniappan K."/>
            <person name="Chain P."/>
            <person name="Land M."/>
            <person name="Hauser L."/>
            <person name="Chang Y.J."/>
            <person name="Jeffries C.D."/>
            <person name="Chertkov O."/>
            <person name="Brettin T."/>
            <person name="Detter J.C."/>
            <person name="Han C."/>
            <person name="Ali Z."/>
            <person name="Tindall B.J."/>
            <person name="Goker M."/>
            <person name="Bristow J."/>
            <person name="Eisen J.A."/>
            <person name="Markowitz V."/>
            <person name="Hugenholtz P."/>
            <person name="Kyrpides N.C."/>
            <person name="Klenk H.P."/>
        </authorList>
    </citation>
    <scope>NUCLEOTIDE SEQUENCE [LARGE SCALE GENOMIC DNA]</scope>
    <source>
        <strain evidence="5">DSM 44928 / JCM 14897 / NBRC 102108 / NRRL B-24433 / ID139908</strain>
    </source>
</reference>
<accession>C7Q2D8</accession>
<keyword evidence="4" id="KW-0830">Ubiquinone</keyword>
<dbReference type="SUPFAM" id="SSF143243">
    <property type="entry name" value="Nqo5-like"/>
    <property type="match status" value="1"/>
</dbReference>
<dbReference type="InParanoid" id="C7Q2D8"/>
<evidence type="ECO:0000256" key="1">
    <source>
        <dbReference type="ARBA" id="ARBA00007569"/>
    </source>
</evidence>
<keyword evidence="5" id="KW-1185">Reference proteome</keyword>
<feature type="compositionally biased region" description="Polar residues" evidence="2">
    <location>
        <begin position="204"/>
        <end position="213"/>
    </location>
</feature>
<feature type="domain" description="NADH:ubiquinone oxidoreductase 30kDa subunit" evidence="3">
    <location>
        <begin position="19"/>
        <end position="139"/>
    </location>
</feature>
<dbReference type="InterPro" id="IPR001268">
    <property type="entry name" value="NADH_UbQ_OxRdtase_30kDa_su"/>
</dbReference>
<proteinExistence type="inferred from homology"/>
<evidence type="ECO:0000259" key="3">
    <source>
        <dbReference type="Pfam" id="PF00329"/>
    </source>
</evidence>
<dbReference type="OrthoDB" id="3746692at2"/>
<dbReference type="InterPro" id="IPR037232">
    <property type="entry name" value="NADH_quin_OxRdtase_su_C/D-like"/>
</dbReference>
<dbReference type="STRING" id="479433.Caci_0847"/>
<evidence type="ECO:0000256" key="2">
    <source>
        <dbReference type="SAM" id="MobiDB-lite"/>
    </source>
</evidence>
<dbReference type="GO" id="GO:0008137">
    <property type="term" value="F:NADH dehydrogenase (ubiquinone) activity"/>
    <property type="evidence" value="ECO:0007669"/>
    <property type="project" value="InterPro"/>
</dbReference>
<name>C7Q2D8_CATAD</name>
<protein>
    <submittedName>
        <fullName evidence="4">NADH dehydrogenase (Ubiquinone) 30 kDa subunit</fullName>
    </submittedName>
</protein>
<dbReference type="Pfam" id="PF00329">
    <property type="entry name" value="Complex1_30kDa"/>
    <property type="match status" value="1"/>
</dbReference>
<dbReference type="KEGG" id="cai:Caci_0847"/>
<organism evidence="4 5">
    <name type="scientific">Catenulispora acidiphila (strain DSM 44928 / JCM 14897 / NBRC 102108 / NRRL B-24433 / ID139908)</name>
    <dbReference type="NCBI Taxonomy" id="479433"/>
    <lineage>
        <taxon>Bacteria</taxon>
        <taxon>Bacillati</taxon>
        <taxon>Actinomycetota</taxon>
        <taxon>Actinomycetes</taxon>
        <taxon>Catenulisporales</taxon>
        <taxon>Catenulisporaceae</taxon>
        <taxon>Catenulispora</taxon>
    </lineage>
</organism>
<feature type="compositionally biased region" description="Low complexity" evidence="2">
    <location>
        <begin position="188"/>
        <end position="203"/>
    </location>
</feature>
<dbReference type="Gene3D" id="3.30.460.80">
    <property type="entry name" value="NADH:ubiquinone oxidoreductase, 30kDa subunit"/>
    <property type="match status" value="1"/>
</dbReference>